<dbReference type="EMBL" id="CP092870">
    <property type="protein sequence ID" value="UYV71628.1"/>
    <property type="molecule type" value="Genomic_DNA"/>
</dbReference>
<accession>A0ABY6KRZ5</accession>
<evidence type="ECO:0000256" key="1">
    <source>
        <dbReference type="SAM" id="MobiDB-lite"/>
    </source>
</evidence>
<keyword evidence="3" id="KW-1185">Reference proteome</keyword>
<evidence type="ECO:0000313" key="3">
    <source>
        <dbReference type="Proteomes" id="UP001235939"/>
    </source>
</evidence>
<reference evidence="2 3" key="1">
    <citation type="submission" date="2022-01" db="EMBL/GenBank/DDBJ databases">
        <title>A chromosomal length assembly of Cordylochernes scorpioides.</title>
        <authorList>
            <person name="Zeh D."/>
            <person name="Zeh J."/>
        </authorList>
    </citation>
    <scope>NUCLEOTIDE SEQUENCE [LARGE SCALE GENOMIC DNA]</scope>
    <source>
        <strain evidence="2">IN4F17</strain>
        <tissue evidence="2">Whole Body</tissue>
    </source>
</reference>
<evidence type="ECO:0000313" key="2">
    <source>
        <dbReference type="EMBL" id="UYV71628.1"/>
    </source>
</evidence>
<feature type="region of interest" description="Disordered" evidence="1">
    <location>
        <begin position="15"/>
        <end position="43"/>
    </location>
</feature>
<proteinExistence type="predicted"/>
<sequence length="103" mass="11022">MPNASWVWWVDRAVPHRTQPRQDPQGTGEVVQVSTEPGARTGAAGPVAAIVPQPGGDPDPPRPLQLRPQVSEEVPWTFGGGDWRTPTGYGKLLFTSGVGKQLS</sequence>
<name>A0ABY6KRZ5_9ARAC</name>
<organism evidence="2 3">
    <name type="scientific">Cordylochernes scorpioides</name>
    <dbReference type="NCBI Taxonomy" id="51811"/>
    <lineage>
        <taxon>Eukaryota</taxon>
        <taxon>Metazoa</taxon>
        <taxon>Ecdysozoa</taxon>
        <taxon>Arthropoda</taxon>
        <taxon>Chelicerata</taxon>
        <taxon>Arachnida</taxon>
        <taxon>Pseudoscorpiones</taxon>
        <taxon>Cheliferoidea</taxon>
        <taxon>Chernetidae</taxon>
        <taxon>Cordylochernes</taxon>
    </lineage>
</organism>
<gene>
    <name evidence="2" type="ORF">LAZ67_8003936</name>
</gene>
<dbReference type="Proteomes" id="UP001235939">
    <property type="component" value="Chromosome 08"/>
</dbReference>
<protein>
    <submittedName>
        <fullName evidence="2">Uncharacterized protein</fullName>
    </submittedName>
</protein>